<feature type="compositionally biased region" description="Polar residues" evidence="1">
    <location>
        <begin position="262"/>
        <end position="283"/>
    </location>
</feature>
<dbReference type="Proteomes" id="UP000620124">
    <property type="component" value="Unassembled WGS sequence"/>
</dbReference>
<feature type="compositionally biased region" description="Basic and acidic residues" evidence="1">
    <location>
        <begin position="486"/>
        <end position="516"/>
    </location>
</feature>
<evidence type="ECO:0000313" key="2">
    <source>
        <dbReference type="EMBL" id="KAF7360244.1"/>
    </source>
</evidence>
<feature type="compositionally biased region" description="Basic and acidic residues" evidence="1">
    <location>
        <begin position="533"/>
        <end position="542"/>
    </location>
</feature>
<evidence type="ECO:0000313" key="3">
    <source>
        <dbReference type="Proteomes" id="UP000620124"/>
    </source>
</evidence>
<feature type="compositionally biased region" description="Basic and acidic residues" evidence="1">
    <location>
        <begin position="564"/>
        <end position="574"/>
    </location>
</feature>
<evidence type="ECO:0000256" key="1">
    <source>
        <dbReference type="SAM" id="MobiDB-lite"/>
    </source>
</evidence>
<sequence length="912" mass="94373">MSMSVASSSKTTTTTMATTPATAMTLPSRRAGPSTDTRTTPQACASASQQQQRENLDAPWIAHDLHALTHAFARTPAVVLVLGAPTPHAVAPILRSPTFARSLLLLVTHAPPSLSALVSAIGKDNYTNGTHAAVRVLRLRAPLLPSAPAFAITLVGVLDAAAIVARNWRANLDCDSNSDKILQLAQNAAGDPAFSVEEPLADLPSPTPSNSASTSAPLPTNEHLHPVGTATRRSKLSVSTSTPPPTMTANLYTPNRAPRPPSTLSVESGTSKWAASTNSLSLKRNTRRDSSTSIRSVRSLSKDKRASTVNGMSGKDAKDGTRPFDALLSFLPPQQPEKAVLKQVVLISTLAGAFLAGAGYASFADAGYNLNNGSNGYLSEGYDSRAGSGASTPYSMHDANGGFDWSSAPSSPSAAYGNGNGSSSAETSRPGTPGSMNSLSGTTKKKRFSLFGGSKNGNGTMTSSKSQPGESAGELVWVRLEWESHHPEEGCRGGDGDEGAYRARPPRELPEPEARGRAVVVLGVVLAGVPRRGPAEQGREGGDGEGELDGDEYTGEGKDEEEELRMRMGTKEGWEGGLPTPPASRSGSGEDEVVGPGPGPQRAQVQVGSAAEAMVARMSSRSSSGHGHASAGGHGHGHGHGHTRTPSTTNSSSAHGHGHARSPSSAGRGPPPSASMAVSANGHATGTLQRTPSKLRRNSQQRRESVMGPRGPASPASPRSVSVPSAGSQSHGTQSGPTPAQAQPQLQIQTGDGATPPLLPPGAQAPAQKQVQVLRTPSGRRRVDSEPAPATPSADQESHTGHGNSNNNSNSKGRKEDAKVGEPEKEKEKEKQRKTWGRGSKLFFGGKGPDDFSLRAPKGATTPTPTTTPSAGSMTPLEKPAPHYVTGRAARAMGRSSPDLRELPGGWGPGAD</sequence>
<feature type="compositionally biased region" description="Acidic residues" evidence="1">
    <location>
        <begin position="543"/>
        <end position="563"/>
    </location>
</feature>
<gene>
    <name evidence="2" type="ORF">MVEN_00753200</name>
</gene>
<keyword evidence="3" id="KW-1185">Reference proteome</keyword>
<feature type="compositionally biased region" description="Polar residues" evidence="1">
    <location>
        <begin position="729"/>
        <end position="752"/>
    </location>
</feature>
<protein>
    <submittedName>
        <fullName evidence="2">Uncharacterized protein</fullName>
    </submittedName>
</protein>
<feature type="compositionally biased region" description="Polar residues" evidence="1">
    <location>
        <begin position="426"/>
        <end position="442"/>
    </location>
</feature>
<organism evidence="2 3">
    <name type="scientific">Mycena venus</name>
    <dbReference type="NCBI Taxonomy" id="2733690"/>
    <lineage>
        <taxon>Eukaryota</taxon>
        <taxon>Fungi</taxon>
        <taxon>Dikarya</taxon>
        <taxon>Basidiomycota</taxon>
        <taxon>Agaricomycotina</taxon>
        <taxon>Agaricomycetes</taxon>
        <taxon>Agaricomycetidae</taxon>
        <taxon>Agaricales</taxon>
        <taxon>Marasmiineae</taxon>
        <taxon>Mycenaceae</taxon>
        <taxon>Mycena</taxon>
    </lineage>
</organism>
<feature type="compositionally biased region" description="Basic and acidic residues" evidence="1">
    <location>
        <begin position="813"/>
        <end position="833"/>
    </location>
</feature>
<feature type="compositionally biased region" description="Low complexity" evidence="1">
    <location>
        <begin position="1"/>
        <end position="25"/>
    </location>
</feature>
<feature type="compositionally biased region" description="Low complexity" evidence="1">
    <location>
        <begin position="753"/>
        <end position="768"/>
    </location>
</feature>
<feature type="compositionally biased region" description="Low complexity" evidence="1">
    <location>
        <begin position="651"/>
        <end position="668"/>
    </location>
</feature>
<feature type="compositionally biased region" description="Low complexity" evidence="1">
    <location>
        <begin position="208"/>
        <end position="220"/>
    </location>
</feature>
<feature type="compositionally biased region" description="Polar residues" evidence="1">
    <location>
        <begin position="676"/>
        <end position="692"/>
    </location>
</feature>
<feature type="region of interest" description="Disordered" evidence="1">
    <location>
        <begin position="405"/>
        <end position="472"/>
    </location>
</feature>
<feature type="compositionally biased region" description="Low complexity" evidence="1">
    <location>
        <begin position="42"/>
        <end position="52"/>
    </location>
</feature>
<name>A0A8H6YL27_9AGAR</name>
<feature type="compositionally biased region" description="Low complexity" evidence="1">
    <location>
        <begin position="406"/>
        <end position="425"/>
    </location>
</feature>
<feature type="compositionally biased region" description="Low complexity" evidence="1">
    <location>
        <begin position="517"/>
        <end position="532"/>
    </location>
</feature>
<feature type="compositionally biased region" description="Low complexity" evidence="1">
    <location>
        <begin position="708"/>
        <end position="728"/>
    </location>
</feature>
<proteinExistence type="predicted"/>
<comment type="caution">
    <text evidence="2">The sequence shown here is derived from an EMBL/GenBank/DDBJ whole genome shotgun (WGS) entry which is preliminary data.</text>
</comment>
<feature type="region of interest" description="Disordered" evidence="1">
    <location>
        <begin position="486"/>
        <end position="912"/>
    </location>
</feature>
<dbReference type="OrthoDB" id="3265311at2759"/>
<reference evidence="2" key="1">
    <citation type="submission" date="2020-05" db="EMBL/GenBank/DDBJ databases">
        <title>Mycena genomes resolve the evolution of fungal bioluminescence.</title>
        <authorList>
            <person name="Tsai I.J."/>
        </authorList>
    </citation>
    <scope>NUCLEOTIDE SEQUENCE</scope>
    <source>
        <strain evidence="2">CCC161011</strain>
    </source>
</reference>
<feature type="region of interest" description="Disordered" evidence="1">
    <location>
        <begin position="197"/>
        <end position="320"/>
    </location>
</feature>
<feature type="compositionally biased region" description="Low complexity" evidence="1">
    <location>
        <begin position="619"/>
        <end position="631"/>
    </location>
</feature>
<dbReference type="EMBL" id="JACAZI010000005">
    <property type="protein sequence ID" value="KAF7360244.1"/>
    <property type="molecule type" value="Genomic_DNA"/>
</dbReference>
<feature type="compositionally biased region" description="Polar residues" evidence="1">
    <location>
        <begin position="457"/>
        <end position="469"/>
    </location>
</feature>
<accession>A0A8H6YL27</accession>
<feature type="region of interest" description="Disordered" evidence="1">
    <location>
        <begin position="1"/>
        <end position="52"/>
    </location>
</feature>
<dbReference type="AlphaFoldDB" id="A0A8H6YL27"/>